<dbReference type="PANTHER" id="PTHR21521:SF0">
    <property type="entry name" value="AMUN, ISOFORM A"/>
    <property type="match status" value="1"/>
</dbReference>
<reference evidence="2 3" key="1">
    <citation type="submission" date="2016-07" db="EMBL/GenBank/DDBJ databases">
        <title>Pervasive Adenine N6-methylation of Active Genes in Fungi.</title>
        <authorList>
            <consortium name="DOE Joint Genome Institute"/>
            <person name="Mondo S.J."/>
            <person name="Dannebaum R.O."/>
            <person name="Kuo R.C."/>
            <person name="Labutti K."/>
            <person name="Haridas S."/>
            <person name="Kuo A."/>
            <person name="Salamov A."/>
            <person name="Ahrendt S.R."/>
            <person name="Lipzen A."/>
            <person name="Sullivan W."/>
            <person name="Andreopoulos W.B."/>
            <person name="Clum A."/>
            <person name="Lindquist E."/>
            <person name="Daum C."/>
            <person name="Ramamoorthy G.K."/>
            <person name="Gryganskyi A."/>
            <person name="Culley D."/>
            <person name="Magnuson J.K."/>
            <person name="James T.Y."/>
            <person name="O'Malley M.A."/>
            <person name="Stajich J.E."/>
            <person name="Spatafora J.W."/>
            <person name="Visel A."/>
            <person name="Grigoriev I.V."/>
        </authorList>
    </citation>
    <scope>NUCLEOTIDE SEQUENCE [LARGE SCALE GENOMIC DNA]</scope>
    <source>
        <strain evidence="2 3">CBS 129021</strain>
    </source>
</reference>
<dbReference type="AlphaFoldDB" id="A0A1Y2EBC5"/>
<organism evidence="2 3">
    <name type="scientific">Pseudomassariella vexata</name>
    <dbReference type="NCBI Taxonomy" id="1141098"/>
    <lineage>
        <taxon>Eukaryota</taxon>
        <taxon>Fungi</taxon>
        <taxon>Dikarya</taxon>
        <taxon>Ascomycota</taxon>
        <taxon>Pezizomycotina</taxon>
        <taxon>Sordariomycetes</taxon>
        <taxon>Xylariomycetidae</taxon>
        <taxon>Amphisphaeriales</taxon>
        <taxon>Pseudomassariaceae</taxon>
        <taxon>Pseudomassariella</taxon>
    </lineage>
</organism>
<feature type="compositionally biased region" description="Basic and acidic residues" evidence="1">
    <location>
        <begin position="231"/>
        <end position="256"/>
    </location>
</feature>
<feature type="compositionally biased region" description="Basic residues" evidence="1">
    <location>
        <begin position="257"/>
        <end position="266"/>
    </location>
</feature>
<sequence length="266" mass="29524">MTAKNLLPENISISQFKELLKQYPALIESISATKGSKLGQKSLAALDKFRYDEAISIFSSQTPKRAINHDDVKTLVEWKLRHGTFRPTLMKLVSSNDEKTVNDTIEKAMKTYWTKPDAAKALDGISKLKGIGPATASLLLSVHDPTRVIFFSDEAFYWLCCGGKKSAIKYNAKEYQELNSSAEKLVKRLGVSATDVEKVAYVVVRQAGVSTNAKEGNSKGEEEEPAPAVKPLEEVSEKYVAKRKETARDEAEEARPVRRSKRGKPS</sequence>
<dbReference type="PANTHER" id="PTHR21521">
    <property type="entry name" value="AMUN, ISOFORM A"/>
    <property type="match status" value="1"/>
</dbReference>
<proteinExistence type="predicted"/>
<evidence type="ECO:0000313" key="3">
    <source>
        <dbReference type="Proteomes" id="UP000193689"/>
    </source>
</evidence>
<evidence type="ECO:0000313" key="2">
    <source>
        <dbReference type="EMBL" id="ORY68604.1"/>
    </source>
</evidence>
<accession>A0A1Y2EBC5</accession>
<evidence type="ECO:0000256" key="1">
    <source>
        <dbReference type="SAM" id="MobiDB-lite"/>
    </source>
</evidence>
<dbReference type="EMBL" id="MCFJ01000003">
    <property type="protein sequence ID" value="ORY68604.1"/>
    <property type="molecule type" value="Genomic_DNA"/>
</dbReference>
<gene>
    <name evidence="2" type="ORF">BCR38DRAFT_423857</name>
</gene>
<dbReference type="RefSeq" id="XP_040718891.1">
    <property type="nucleotide sequence ID" value="XM_040859609.1"/>
</dbReference>
<feature type="region of interest" description="Disordered" evidence="1">
    <location>
        <begin position="211"/>
        <end position="266"/>
    </location>
</feature>
<dbReference type="STRING" id="1141098.A0A1Y2EBC5"/>
<keyword evidence="3" id="KW-1185">Reference proteome</keyword>
<dbReference type="GeneID" id="63775821"/>
<name>A0A1Y2EBC5_9PEZI</name>
<dbReference type="OrthoDB" id="8249012at2759"/>
<dbReference type="InParanoid" id="A0A1Y2EBC5"/>
<dbReference type="Proteomes" id="UP000193689">
    <property type="component" value="Unassembled WGS sequence"/>
</dbReference>
<protein>
    <submittedName>
        <fullName evidence="2">Uncharacterized protein</fullName>
    </submittedName>
</protein>
<comment type="caution">
    <text evidence="2">The sequence shown here is derived from an EMBL/GenBank/DDBJ whole genome shotgun (WGS) entry which is preliminary data.</text>
</comment>